<dbReference type="RefSeq" id="WP_013386421.1">
    <property type="nucleotide sequence ID" value="NC_014628.2"/>
</dbReference>
<protein>
    <submittedName>
        <fullName evidence="1">Uncharacterized protein</fullName>
    </submittedName>
</protein>
<dbReference type="Proteomes" id="UP000006868">
    <property type="component" value="Plasmid pSC2"/>
</dbReference>
<dbReference type="PATRIC" id="fig|886882.15.peg.5968"/>
<name>E3EJY8_PAEPS</name>
<sequence length="77" mass="8888">MKDVNIKLSEEQYKNIMLLLHSWIEMVPYMKQKVADNSDLNNIFANLESSLVEIQTTLSKMDEEVSPSTCTTKRGKH</sequence>
<reference evidence="1 2" key="1">
    <citation type="journal article" date="2011" name="J. Bacteriol.">
        <title>Complete genome sequence of Paenibacillus polymyxa SC2, a strain of plant growth-promoting Rhizobacterium with broad-spectrum antimicrobial activity.</title>
        <authorList>
            <person name="Ma M."/>
            <person name="Wang C."/>
            <person name="Ding Y."/>
            <person name="Li L."/>
            <person name="Shen D."/>
            <person name="Jiang X."/>
            <person name="Guan D."/>
            <person name="Cao F."/>
            <person name="Chen H."/>
            <person name="Feng R."/>
            <person name="Wang X."/>
            <person name="Ge Y."/>
            <person name="Yao L."/>
            <person name="Bing X."/>
            <person name="Yang X."/>
            <person name="Li J."/>
            <person name="Du B."/>
        </authorList>
    </citation>
    <scope>NUCLEOTIDE SEQUENCE [LARGE SCALE GENOMIC DNA]</scope>
    <source>
        <strain evidence="1 2">SC2</strain>
        <plasmid evidence="2">pSC2</plasmid>
    </source>
</reference>
<evidence type="ECO:0000313" key="1">
    <source>
        <dbReference type="EMBL" id="ADO60007.1"/>
    </source>
</evidence>
<dbReference type="KEGG" id="ppm:PPSC2_28150"/>
<dbReference type="EMBL" id="CP002214">
    <property type="protein sequence ID" value="ADO60007.1"/>
    <property type="molecule type" value="Genomic_DNA"/>
</dbReference>
<dbReference type="AlphaFoldDB" id="E3EJY8"/>
<accession>E3EJY8</accession>
<organism evidence="1 2">
    <name type="scientific">Paenibacillus polymyxa (strain SC2)</name>
    <name type="common">Bacillus polymyxa</name>
    <dbReference type="NCBI Taxonomy" id="886882"/>
    <lineage>
        <taxon>Bacteria</taxon>
        <taxon>Bacillati</taxon>
        <taxon>Bacillota</taxon>
        <taxon>Bacilli</taxon>
        <taxon>Bacillales</taxon>
        <taxon>Paenibacillaceae</taxon>
        <taxon>Paenibacillus</taxon>
    </lineage>
</organism>
<proteinExistence type="predicted"/>
<dbReference type="HOGENOM" id="CLU_2634784_0_0_9"/>
<evidence type="ECO:0000313" key="2">
    <source>
        <dbReference type="Proteomes" id="UP000006868"/>
    </source>
</evidence>
<geneLocation type="plasmid" evidence="1 2">
    <name>pSC2</name>
</geneLocation>
<gene>
    <name evidence="1" type="ORF">PPSC2_28150</name>
</gene>
<keyword evidence="1" id="KW-0614">Plasmid</keyword>